<protein>
    <submittedName>
        <fullName evidence="1">Uncharacterized protein</fullName>
    </submittedName>
</protein>
<organism evidence="1 2">
    <name type="scientific">Liparis tanakae</name>
    <name type="common">Tanaka's snailfish</name>
    <dbReference type="NCBI Taxonomy" id="230148"/>
    <lineage>
        <taxon>Eukaryota</taxon>
        <taxon>Metazoa</taxon>
        <taxon>Chordata</taxon>
        <taxon>Craniata</taxon>
        <taxon>Vertebrata</taxon>
        <taxon>Euteleostomi</taxon>
        <taxon>Actinopterygii</taxon>
        <taxon>Neopterygii</taxon>
        <taxon>Teleostei</taxon>
        <taxon>Neoteleostei</taxon>
        <taxon>Acanthomorphata</taxon>
        <taxon>Eupercaria</taxon>
        <taxon>Perciformes</taxon>
        <taxon>Cottioidei</taxon>
        <taxon>Cottales</taxon>
        <taxon>Liparidae</taxon>
        <taxon>Liparis</taxon>
    </lineage>
</organism>
<evidence type="ECO:0000313" key="1">
    <source>
        <dbReference type="EMBL" id="TNN86564.1"/>
    </source>
</evidence>
<dbReference type="AlphaFoldDB" id="A0A4Z2J9U8"/>
<dbReference type="Proteomes" id="UP000314294">
    <property type="component" value="Unassembled WGS sequence"/>
</dbReference>
<reference evidence="1 2" key="1">
    <citation type="submission" date="2019-03" db="EMBL/GenBank/DDBJ databases">
        <title>First draft genome of Liparis tanakae, snailfish: a comprehensive survey of snailfish specific genes.</title>
        <authorList>
            <person name="Kim W."/>
            <person name="Song I."/>
            <person name="Jeong J.-H."/>
            <person name="Kim D."/>
            <person name="Kim S."/>
            <person name="Ryu S."/>
            <person name="Song J.Y."/>
            <person name="Lee S.K."/>
        </authorList>
    </citation>
    <scope>NUCLEOTIDE SEQUENCE [LARGE SCALE GENOMIC DNA]</scope>
    <source>
        <tissue evidence="1">Muscle</tissue>
    </source>
</reference>
<gene>
    <name evidence="1" type="ORF">EYF80_003334</name>
</gene>
<dbReference type="EMBL" id="SRLO01000015">
    <property type="protein sequence ID" value="TNN86564.1"/>
    <property type="molecule type" value="Genomic_DNA"/>
</dbReference>
<keyword evidence="2" id="KW-1185">Reference proteome</keyword>
<sequence length="138" mass="15256">MGEEGSQQASDGVQALAPARAQVMVSATATASSNEQIRSLTGRHLRQDTASHRNAATFLHVSHLPVVWEMNALGQRFCWSSFIFTLRIEAKHMTEVGMTFTMYSKQGGFEMSPGHIHRPKRRVSTTNTVTAKRAITLL</sequence>
<comment type="caution">
    <text evidence="1">The sequence shown here is derived from an EMBL/GenBank/DDBJ whole genome shotgun (WGS) entry which is preliminary data.</text>
</comment>
<accession>A0A4Z2J9U8</accession>
<evidence type="ECO:0000313" key="2">
    <source>
        <dbReference type="Proteomes" id="UP000314294"/>
    </source>
</evidence>
<name>A0A4Z2J9U8_9TELE</name>
<proteinExistence type="predicted"/>